<feature type="chain" id="PRO_5007847352" description="Putative aliphatic sulfonates-binding protein" evidence="7">
    <location>
        <begin position="35"/>
        <end position="323"/>
    </location>
</feature>
<dbReference type="PANTHER" id="PTHR30024">
    <property type="entry name" value="ALIPHATIC SULFONATES-BINDING PROTEIN-RELATED"/>
    <property type="match status" value="1"/>
</dbReference>
<dbReference type="GO" id="GO:0042626">
    <property type="term" value="F:ATPase-coupled transmembrane transporter activity"/>
    <property type="evidence" value="ECO:0007669"/>
    <property type="project" value="InterPro"/>
</dbReference>
<dbReference type="Pfam" id="PF09084">
    <property type="entry name" value="NMT1"/>
    <property type="match status" value="1"/>
</dbReference>
<evidence type="ECO:0000313" key="10">
    <source>
        <dbReference type="Proteomes" id="UP000076574"/>
    </source>
</evidence>
<dbReference type="STRING" id="943830.A4A58_18975"/>
<evidence type="ECO:0000259" key="8">
    <source>
        <dbReference type="SMART" id="SM00062"/>
    </source>
</evidence>
<comment type="subcellular location">
    <subcellularLocation>
        <location evidence="1">Periplasm</location>
    </subcellularLocation>
</comment>
<dbReference type="FunFam" id="3.40.190.10:FF:000050">
    <property type="entry name" value="Sulfonate ABC transporter substrate-binding protein"/>
    <property type="match status" value="1"/>
</dbReference>
<dbReference type="RefSeq" id="WP_068738618.1">
    <property type="nucleotide sequence ID" value="NZ_LVYV01000056.1"/>
</dbReference>
<dbReference type="InterPro" id="IPR006311">
    <property type="entry name" value="TAT_signal"/>
</dbReference>
<comment type="similarity">
    <text evidence="2">Belongs to the bacterial solute-binding protein SsuA/TauA family.</text>
</comment>
<evidence type="ECO:0000256" key="4">
    <source>
        <dbReference type="ARBA" id="ARBA00022729"/>
    </source>
</evidence>
<reference evidence="9 10" key="1">
    <citation type="submission" date="2016-03" db="EMBL/GenBank/DDBJ databases">
        <title>Microsymbionts genomes from the relict species Vavilovia formosa (Stev.) Fed.</title>
        <authorList>
            <person name="Kopat V."/>
            <person name="Chirak E."/>
            <person name="Kimeklis A."/>
            <person name="Andronov E."/>
        </authorList>
    </citation>
    <scope>NUCLEOTIDE SEQUENCE [LARGE SCALE GENOMIC DNA]</scope>
    <source>
        <strain evidence="9 10">Vaf07</strain>
    </source>
</reference>
<evidence type="ECO:0000256" key="7">
    <source>
        <dbReference type="SAM" id="SignalP"/>
    </source>
</evidence>
<evidence type="ECO:0000256" key="3">
    <source>
        <dbReference type="ARBA" id="ARBA00022448"/>
    </source>
</evidence>
<dbReference type="Proteomes" id="UP000076574">
    <property type="component" value="Unassembled WGS sequence"/>
</dbReference>
<feature type="signal peptide" evidence="7">
    <location>
        <begin position="1"/>
        <end position="34"/>
    </location>
</feature>
<dbReference type="InterPro" id="IPR015168">
    <property type="entry name" value="SsuA/THI5"/>
</dbReference>
<dbReference type="SUPFAM" id="SSF53850">
    <property type="entry name" value="Periplasmic binding protein-like II"/>
    <property type="match status" value="1"/>
</dbReference>
<evidence type="ECO:0000256" key="1">
    <source>
        <dbReference type="ARBA" id="ARBA00004418"/>
    </source>
</evidence>
<feature type="domain" description="Solute-binding protein family 3/N-terminal" evidence="8">
    <location>
        <begin position="38"/>
        <end position="254"/>
    </location>
</feature>
<organism evidence="9 10">
    <name type="scientific">Tardiphaga robiniae</name>
    <dbReference type="NCBI Taxonomy" id="943830"/>
    <lineage>
        <taxon>Bacteria</taxon>
        <taxon>Pseudomonadati</taxon>
        <taxon>Pseudomonadota</taxon>
        <taxon>Alphaproteobacteria</taxon>
        <taxon>Hyphomicrobiales</taxon>
        <taxon>Nitrobacteraceae</taxon>
        <taxon>Tardiphaga</taxon>
    </lineage>
</organism>
<dbReference type="PANTHER" id="PTHR30024:SF42">
    <property type="entry name" value="ALIPHATIC SULFONATES-BINDING PROTEIN-RELATED"/>
    <property type="match status" value="1"/>
</dbReference>
<evidence type="ECO:0000256" key="2">
    <source>
        <dbReference type="ARBA" id="ARBA00010742"/>
    </source>
</evidence>
<sequence>MHARRMILKAAIAMGLGVAVVSAPALIGSASAQAQEKTVRIGFQKYGKLVLLKSKGSLEPRLRALGWNIKWTEFSAGPALLEAINVGALDFGNTGEAPPIFAQAAGAPIRYVAYEPPAPKGEAILVPKGSPIKSVTELKGKKVALNKGSNVHYLLVKALEKANVKYSDITPVFLAPADARAAFERGAVDAWVIWDPFQAAAEAAIEATVLADGTDTVSNYQFYLSSQKFLESDPKVVDAILEGLREVDDWAKTDIKAVAEQLSPSVGLPVPVLEVALKRQAYGIKPIDRKVITEQQQLADTFLALGLIPKAIAVADAAGTPAP</sequence>
<name>A0A163X2K7_9BRAD</name>
<dbReference type="OrthoDB" id="6522570at2"/>
<keyword evidence="3" id="KW-0813">Transport</keyword>
<dbReference type="NCBIfam" id="TIGR01728">
    <property type="entry name" value="SsuA_fam"/>
    <property type="match status" value="1"/>
</dbReference>
<dbReference type="PROSITE" id="PS51318">
    <property type="entry name" value="TAT"/>
    <property type="match status" value="1"/>
</dbReference>
<dbReference type="SMART" id="SM00062">
    <property type="entry name" value="PBPb"/>
    <property type="match status" value="1"/>
</dbReference>
<dbReference type="EMBL" id="LVYV01000056">
    <property type="protein sequence ID" value="KZD20328.1"/>
    <property type="molecule type" value="Genomic_DNA"/>
</dbReference>
<evidence type="ECO:0000313" key="9">
    <source>
        <dbReference type="EMBL" id="KZD20328.1"/>
    </source>
</evidence>
<dbReference type="GO" id="GO:0016020">
    <property type="term" value="C:membrane"/>
    <property type="evidence" value="ECO:0007669"/>
    <property type="project" value="InterPro"/>
</dbReference>
<proteinExistence type="inferred from homology"/>
<comment type="caution">
    <text evidence="9">The sequence shown here is derived from an EMBL/GenBank/DDBJ whole genome shotgun (WGS) entry which is preliminary data.</text>
</comment>
<dbReference type="AlphaFoldDB" id="A0A163X2K7"/>
<dbReference type="Gene3D" id="3.40.190.10">
    <property type="entry name" value="Periplasmic binding protein-like II"/>
    <property type="match status" value="2"/>
</dbReference>
<dbReference type="GO" id="GO:0042597">
    <property type="term" value="C:periplasmic space"/>
    <property type="evidence" value="ECO:0007669"/>
    <property type="project" value="UniProtKB-SubCell"/>
</dbReference>
<gene>
    <name evidence="9" type="ORF">A4A58_18975</name>
</gene>
<evidence type="ECO:0000256" key="6">
    <source>
        <dbReference type="ARBA" id="ARBA00070228"/>
    </source>
</evidence>
<accession>A0A163X2K7</accession>
<evidence type="ECO:0000256" key="5">
    <source>
        <dbReference type="ARBA" id="ARBA00055538"/>
    </source>
</evidence>
<keyword evidence="10" id="KW-1185">Reference proteome</keyword>
<keyword evidence="4 7" id="KW-0732">Signal</keyword>
<protein>
    <recommendedName>
        <fullName evidence="6">Putative aliphatic sulfonates-binding protein</fullName>
    </recommendedName>
</protein>
<comment type="function">
    <text evidence="5">Part of a binding-protein-dependent transport system for aliphatic sulfonates. Putative binding protein.</text>
</comment>
<dbReference type="InterPro" id="IPR001638">
    <property type="entry name" value="Solute-binding_3/MltF_N"/>
</dbReference>
<dbReference type="CDD" id="cd13557">
    <property type="entry name" value="PBP2_SsuA"/>
    <property type="match status" value="1"/>
</dbReference>
<dbReference type="InterPro" id="IPR010067">
    <property type="entry name" value="ABC_SsuA_sub-bd"/>
</dbReference>